<dbReference type="FunFam" id="2.40.10.10:FF:000025">
    <property type="entry name" value="serine proteases 1/2"/>
    <property type="match status" value="1"/>
</dbReference>
<keyword evidence="6" id="KW-1015">Disulfide bond</keyword>
<dbReference type="InterPro" id="IPR001254">
    <property type="entry name" value="Trypsin_dom"/>
</dbReference>
<dbReference type="Pfam" id="PF00089">
    <property type="entry name" value="Trypsin"/>
    <property type="match status" value="1"/>
</dbReference>
<reference evidence="11 12" key="1">
    <citation type="journal article" date="2007" name="Nature">
        <title>Evolution of genes and genomes on the Drosophila phylogeny.</title>
        <authorList>
            <consortium name="Drosophila 12 Genomes Consortium"/>
            <person name="Clark A.G."/>
            <person name="Eisen M.B."/>
            <person name="Smith D.R."/>
            <person name="Bergman C.M."/>
            <person name="Oliver B."/>
            <person name="Markow T.A."/>
            <person name="Kaufman T.C."/>
            <person name="Kellis M."/>
            <person name="Gelbart W."/>
            <person name="Iyer V.N."/>
            <person name="Pollard D.A."/>
            <person name="Sackton T.B."/>
            <person name="Larracuente A.M."/>
            <person name="Singh N.D."/>
            <person name="Abad J.P."/>
            <person name="Abt D.N."/>
            <person name="Adryan B."/>
            <person name="Aguade M."/>
            <person name="Akashi H."/>
            <person name="Anderson W.W."/>
            <person name="Aquadro C.F."/>
            <person name="Ardell D.H."/>
            <person name="Arguello R."/>
            <person name="Artieri C.G."/>
            <person name="Barbash D.A."/>
            <person name="Barker D."/>
            <person name="Barsanti P."/>
            <person name="Batterham P."/>
            <person name="Batzoglou S."/>
            <person name="Begun D."/>
            <person name="Bhutkar A."/>
            <person name="Blanco E."/>
            <person name="Bosak S.A."/>
            <person name="Bradley R.K."/>
            <person name="Brand A.D."/>
            <person name="Brent M.R."/>
            <person name="Brooks A.N."/>
            <person name="Brown R.H."/>
            <person name="Butlin R.K."/>
            <person name="Caggese C."/>
            <person name="Calvi B.R."/>
            <person name="Bernardo de Carvalho A."/>
            <person name="Caspi A."/>
            <person name="Castrezana S."/>
            <person name="Celniker S.E."/>
            <person name="Chang J.L."/>
            <person name="Chapple C."/>
            <person name="Chatterji S."/>
            <person name="Chinwalla A."/>
            <person name="Civetta A."/>
            <person name="Clifton S.W."/>
            <person name="Comeron J.M."/>
            <person name="Costello J.C."/>
            <person name="Coyne J.A."/>
            <person name="Daub J."/>
            <person name="David R.G."/>
            <person name="Delcher A.L."/>
            <person name="Delehaunty K."/>
            <person name="Do C.B."/>
            <person name="Ebling H."/>
            <person name="Edwards K."/>
            <person name="Eickbush T."/>
            <person name="Evans J.D."/>
            <person name="Filipski A."/>
            <person name="Findeiss S."/>
            <person name="Freyhult E."/>
            <person name="Fulton L."/>
            <person name="Fulton R."/>
            <person name="Garcia A.C."/>
            <person name="Gardiner A."/>
            <person name="Garfield D.A."/>
            <person name="Garvin B.E."/>
            <person name="Gibson G."/>
            <person name="Gilbert D."/>
            <person name="Gnerre S."/>
            <person name="Godfrey J."/>
            <person name="Good R."/>
            <person name="Gotea V."/>
            <person name="Gravely B."/>
            <person name="Greenberg A.J."/>
            <person name="Griffiths-Jones S."/>
            <person name="Gross S."/>
            <person name="Guigo R."/>
            <person name="Gustafson E.A."/>
            <person name="Haerty W."/>
            <person name="Hahn M.W."/>
            <person name="Halligan D.L."/>
            <person name="Halpern A.L."/>
            <person name="Halter G.M."/>
            <person name="Han M.V."/>
            <person name="Heger A."/>
            <person name="Hillier L."/>
            <person name="Hinrichs A.S."/>
            <person name="Holmes I."/>
            <person name="Hoskins R.A."/>
            <person name="Hubisz M.J."/>
            <person name="Hultmark D."/>
            <person name="Huntley M.A."/>
            <person name="Jaffe D.B."/>
            <person name="Jagadeeshan S."/>
            <person name="Jeck W.R."/>
            <person name="Johnson J."/>
            <person name="Jones C.D."/>
            <person name="Jordan W.C."/>
            <person name="Karpen G.H."/>
            <person name="Kataoka E."/>
            <person name="Keightley P.D."/>
            <person name="Kheradpour P."/>
            <person name="Kirkness E.F."/>
            <person name="Koerich L.B."/>
            <person name="Kristiansen K."/>
            <person name="Kudrna D."/>
            <person name="Kulathinal R.J."/>
            <person name="Kumar S."/>
            <person name="Kwok R."/>
            <person name="Lander E."/>
            <person name="Langley C.H."/>
            <person name="Lapoint R."/>
            <person name="Lazzaro B.P."/>
            <person name="Lee S.J."/>
            <person name="Levesque L."/>
            <person name="Li R."/>
            <person name="Lin C.F."/>
            <person name="Lin M.F."/>
            <person name="Lindblad-Toh K."/>
            <person name="Llopart A."/>
            <person name="Long M."/>
            <person name="Low L."/>
            <person name="Lozovsky E."/>
            <person name="Lu J."/>
            <person name="Luo M."/>
            <person name="Machado C.A."/>
            <person name="Makalowski W."/>
            <person name="Marzo M."/>
            <person name="Matsuda M."/>
            <person name="Matzkin L."/>
            <person name="McAllister B."/>
            <person name="McBride C.S."/>
            <person name="McKernan B."/>
            <person name="McKernan K."/>
            <person name="Mendez-Lago M."/>
            <person name="Minx P."/>
            <person name="Mollenhauer M.U."/>
            <person name="Montooth K."/>
            <person name="Mount S.M."/>
            <person name="Mu X."/>
            <person name="Myers E."/>
            <person name="Negre B."/>
            <person name="Newfeld S."/>
            <person name="Nielsen R."/>
            <person name="Noor M.A."/>
            <person name="O'Grady P."/>
            <person name="Pachter L."/>
            <person name="Papaceit M."/>
            <person name="Parisi M.J."/>
            <person name="Parisi M."/>
            <person name="Parts L."/>
            <person name="Pedersen J.S."/>
            <person name="Pesole G."/>
            <person name="Phillippy A.M."/>
            <person name="Ponting C.P."/>
            <person name="Pop M."/>
            <person name="Porcelli D."/>
            <person name="Powell J.R."/>
            <person name="Prohaska S."/>
            <person name="Pruitt K."/>
            <person name="Puig M."/>
            <person name="Quesneville H."/>
            <person name="Ram K.R."/>
            <person name="Rand D."/>
            <person name="Rasmussen M.D."/>
            <person name="Reed L.K."/>
            <person name="Reenan R."/>
            <person name="Reily A."/>
            <person name="Remington K.A."/>
            <person name="Rieger T.T."/>
            <person name="Ritchie M.G."/>
            <person name="Robin C."/>
            <person name="Rogers Y.H."/>
            <person name="Rohde C."/>
            <person name="Rozas J."/>
            <person name="Rubenfield M.J."/>
            <person name="Ruiz A."/>
            <person name="Russo S."/>
            <person name="Salzberg S.L."/>
            <person name="Sanchez-Gracia A."/>
            <person name="Saranga D.J."/>
            <person name="Sato H."/>
            <person name="Schaeffer S.W."/>
            <person name="Schatz M.C."/>
            <person name="Schlenke T."/>
            <person name="Schwartz R."/>
            <person name="Segarra C."/>
            <person name="Singh R.S."/>
            <person name="Sirot L."/>
            <person name="Sirota M."/>
            <person name="Sisneros N.B."/>
            <person name="Smith C.D."/>
            <person name="Smith T.F."/>
            <person name="Spieth J."/>
            <person name="Stage D.E."/>
            <person name="Stark A."/>
            <person name="Stephan W."/>
            <person name="Strausberg R.L."/>
            <person name="Strempel S."/>
            <person name="Sturgill D."/>
            <person name="Sutton G."/>
            <person name="Sutton G.G."/>
            <person name="Tao W."/>
            <person name="Teichmann S."/>
            <person name="Tobari Y.N."/>
            <person name="Tomimura Y."/>
            <person name="Tsolas J.M."/>
            <person name="Valente V.L."/>
            <person name="Venter E."/>
            <person name="Venter J.C."/>
            <person name="Vicario S."/>
            <person name="Vieira F.G."/>
            <person name="Vilella A.J."/>
            <person name="Villasante A."/>
            <person name="Walenz B."/>
            <person name="Wang J."/>
            <person name="Wasserman M."/>
            <person name="Watts T."/>
            <person name="Wilson D."/>
            <person name="Wilson R.K."/>
            <person name="Wing R.A."/>
            <person name="Wolfner M.F."/>
            <person name="Wong A."/>
            <person name="Wong G.K."/>
            <person name="Wu C.I."/>
            <person name="Wu G."/>
            <person name="Yamamoto D."/>
            <person name="Yang H.P."/>
            <person name="Yang S.P."/>
            <person name="Yorke J.A."/>
            <person name="Yoshida K."/>
            <person name="Zdobnov E."/>
            <person name="Zhang P."/>
            <person name="Zhang Y."/>
            <person name="Zimin A.V."/>
            <person name="Baldwin J."/>
            <person name="Abdouelleil A."/>
            <person name="Abdulkadir J."/>
            <person name="Abebe A."/>
            <person name="Abera B."/>
            <person name="Abreu J."/>
            <person name="Acer S.C."/>
            <person name="Aftuck L."/>
            <person name="Alexander A."/>
            <person name="An P."/>
            <person name="Anderson E."/>
            <person name="Anderson S."/>
            <person name="Arachi H."/>
            <person name="Azer M."/>
            <person name="Bachantsang P."/>
            <person name="Barry A."/>
            <person name="Bayul T."/>
            <person name="Berlin A."/>
            <person name="Bessette D."/>
            <person name="Bloom T."/>
            <person name="Blye J."/>
            <person name="Boguslavskiy L."/>
            <person name="Bonnet C."/>
            <person name="Boukhgalter B."/>
            <person name="Bourzgui I."/>
            <person name="Brown A."/>
            <person name="Cahill P."/>
            <person name="Channer S."/>
            <person name="Cheshatsang Y."/>
            <person name="Chuda L."/>
            <person name="Citroen M."/>
            <person name="Collymore A."/>
            <person name="Cooke P."/>
            <person name="Costello M."/>
            <person name="D'Aco K."/>
            <person name="Daza R."/>
            <person name="De Haan G."/>
            <person name="DeGray S."/>
            <person name="DeMaso C."/>
            <person name="Dhargay N."/>
            <person name="Dooley K."/>
            <person name="Dooley E."/>
            <person name="Doricent M."/>
            <person name="Dorje P."/>
            <person name="Dorjee K."/>
            <person name="Dupes A."/>
            <person name="Elong R."/>
            <person name="Falk J."/>
            <person name="Farina A."/>
            <person name="Faro S."/>
            <person name="Ferguson D."/>
            <person name="Fisher S."/>
            <person name="Foley C.D."/>
            <person name="Franke A."/>
            <person name="Friedrich D."/>
            <person name="Gadbois L."/>
            <person name="Gearin G."/>
            <person name="Gearin C.R."/>
            <person name="Giannoukos G."/>
            <person name="Goode T."/>
            <person name="Graham J."/>
            <person name="Grandbois E."/>
            <person name="Grewal S."/>
            <person name="Gyaltsen K."/>
            <person name="Hafez N."/>
            <person name="Hagos B."/>
            <person name="Hall J."/>
            <person name="Henson C."/>
            <person name="Hollinger A."/>
            <person name="Honan T."/>
            <person name="Huard M.D."/>
            <person name="Hughes L."/>
            <person name="Hurhula B."/>
            <person name="Husby M.E."/>
            <person name="Kamat A."/>
            <person name="Kanga B."/>
            <person name="Kashin S."/>
            <person name="Khazanovich D."/>
            <person name="Kisner P."/>
            <person name="Lance K."/>
            <person name="Lara M."/>
            <person name="Lee W."/>
            <person name="Lennon N."/>
            <person name="Letendre F."/>
            <person name="LeVine R."/>
            <person name="Lipovsky A."/>
            <person name="Liu X."/>
            <person name="Liu J."/>
            <person name="Liu S."/>
            <person name="Lokyitsang T."/>
            <person name="Lokyitsang Y."/>
            <person name="Lubonja R."/>
            <person name="Lui A."/>
            <person name="MacDonald P."/>
            <person name="Magnisalis V."/>
            <person name="Maru K."/>
            <person name="Matthews C."/>
            <person name="McCusker W."/>
            <person name="McDonough S."/>
            <person name="Mehta T."/>
            <person name="Meldrim J."/>
            <person name="Meneus L."/>
            <person name="Mihai O."/>
            <person name="Mihalev A."/>
            <person name="Mihova T."/>
            <person name="Mittelman R."/>
            <person name="Mlenga V."/>
            <person name="Montmayeur A."/>
            <person name="Mulrain L."/>
            <person name="Navidi A."/>
            <person name="Naylor J."/>
            <person name="Negash T."/>
            <person name="Nguyen T."/>
            <person name="Nguyen N."/>
            <person name="Nicol R."/>
            <person name="Norbu C."/>
            <person name="Norbu N."/>
            <person name="Novod N."/>
            <person name="O'Neill B."/>
            <person name="Osman S."/>
            <person name="Markiewicz E."/>
            <person name="Oyono O.L."/>
            <person name="Patti C."/>
            <person name="Phunkhang P."/>
            <person name="Pierre F."/>
            <person name="Priest M."/>
            <person name="Raghuraman S."/>
            <person name="Rege F."/>
            <person name="Reyes R."/>
            <person name="Rise C."/>
            <person name="Rogov P."/>
            <person name="Ross K."/>
            <person name="Ryan E."/>
            <person name="Settipalli S."/>
            <person name="Shea T."/>
            <person name="Sherpa N."/>
            <person name="Shi L."/>
            <person name="Shih D."/>
            <person name="Sparrow T."/>
            <person name="Spaulding J."/>
            <person name="Stalker J."/>
            <person name="Stange-Thomann N."/>
            <person name="Stavropoulos S."/>
            <person name="Stone C."/>
            <person name="Strader C."/>
            <person name="Tesfaye S."/>
            <person name="Thomson T."/>
            <person name="Thoulutsang Y."/>
            <person name="Thoulutsang D."/>
            <person name="Topham K."/>
            <person name="Topping I."/>
            <person name="Tsamla T."/>
            <person name="Vassiliev H."/>
            <person name="Vo A."/>
            <person name="Wangchuk T."/>
            <person name="Wangdi T."/>
            <person name="Weiand M."/>
            <person name="Wilkinson J."/>
            <person name="Wilson A."/>
            <person name="Yadav S."/>
            <person name="Young G."/>
            <person name="Yu Q."/>
            <person name="Zembek L."/>
            <person name="Zhong D."/>
            <person name="Zimmer A."/>
            <person name="Zwirko Z."/>
            <person name="Jaffe D.B."/>
            <person name="Alvarez P."/>
            <person name="Brockman W."/>
            <person name="Butler J."/>
            <person name="Chin C."/>
            <person name="Gnerre S."/>
            <person name="Grabherr M."/>
            <person name="Kleber M."/>
            <person name="Mauceli E."/>
            <person name="MacCallum I."/>
        </authorList>
    </citation>
    <scope>NUCLEOTIDE SEQUENCE [LARGE SCALE GENOMIC DNA]</scope>
    <source>
        <strain evidence="12">Tucson 15287-2541.00</strain>
    </source>
</reference>
<evidence type="ECO:0000256" key="5">
    <source>
        <dbReference type="ARBA" id="ARBA00023145"/>
    </source>
</evidence>
<keyword evidence="3 8" id="KW-0378">Hydrolase</keyword>
<keyword evidence="12" id="KW-1185">Reference proteome</keyword>
<dbReference type="STRING" id="7222.B4IZZ2"/>
<dbReference type="PANTHER" id="PTHR24256">
    <property type="entry name" value="TRYPTASE-RELATED"/>
    <property type="match status" value="1"/>
</dbReference>
<accession>B4IZZ2</accession>
<evidence type="ECO:0000256" key="1">
    <source>
        <dbReference type="ARBA" id="ARBA00022670"/>
    </source>
</evidence>
<dbReference type="InterPro" id="IPR009003">
    <property type="entry name" value="Peptidase_S1_PA"/>
</dbReference>
<evidence type="ECO:0000256" key="6">
    <source>
        <dbReference type="ARBA" id="ARBA00023157"/>
    </source>
</evidence>
<keyword evidence="1 8" id="KW-0645">Protease</keyword>
<dbReference type="SMART" id="SM00020">
    <property type="entry name" value="Tryp_SPc"/>
    <property type="match status" value="1"/>
</dbReference>
<dbReference type="HOGENOM" id="CLU_006842_7_6_1"/>
<dbReference type="SUPFAM" id="SSF50494">
    <property type="entry name" value="Trypsin-like serine proteases"/>
    <property type="match status" value="1"/>
</dbReference>
<dbReference type="GO" id="GO:0004252">
    <property type="term" value="F:serine-type endopeptidase activity"/>
    <property type="evidence" value="ECO:0007669"/>
    <property type="project" value="InterPro"/>
</dbReference>
<evidence type="ECO:0000256" key="9">
    <source>
        <dbReference type="SAM" id="SignalP"/>
    </source>
</evidence>
<dbReference type="InterPro" id="IPR033116">
    <property type="entry name" value="TRYPSIN_SER"/>
</dbReference>
<protein>
    <submittedName>
        <fullName evidence="11">GH16446</fullName>
    </submittedName>
</protein>
<name>B4IZZ2_DROGR</name>
<keyword evidence="5" id="KW-0865">Zymogen</keyword>
<sequence>MKFVCATVLLLVVIIGANAVDWQSLKSMEIEPKIPTIRHRNGPGGRITKGETAGRNQFPYQAGLMLYVNGGAAWCGGSLISDRYVVTAAHCTDALTTGVDVYLGAWDRTDKKEAGQQIIFVQAKNVVVHEHWDADAIVNDISLIKLPVPIEFNEFIQPVNLPQKSGKYETYADESAISSGWGKTADSEKGATDILQWITSPIMKNSGCSIWYGGIINSNQICIKTTGGISTCNGDSGGPLVLADGSNTLIGATSFGIALGCEKGWPGVFTRITSFVDWIEQHSGVVNNGL</sequence>
<keyword evidence="2 9" id="KW-0732">Signal</keyword>
<gene>
    <name evidence="11" type="primary">Dgri\GH16446</name>
    <name evidence="11" type="ORF">Dgri_GH16446</name>
</gene>
<dbReference type="KEGG" id="dgr:6557896"/>
<dbReference type="GO" id="GO:0006508">
    <property type="term" value="P:proteolysis"/>
    <property type="evidence" value="ECO:0007669"/>
    <property type="project" value="UniProtKB-KW"/>
</dbReference>
<evidence type="ECO:0000313" key="11">
    <source>
        <dbReference type="EMBL" id="EDV96764.1"/>
    </source>
</evidence>
<evidence type="ECO:0000256" key="4">
    <source>
        <dbReference type="ARBA" id="ARBA00022825"/>
    </source>
</evidence>
<dbReference type="InterPro" id="IPR051487">
    <property type="entry name" value="Ser/Thr_Proteases_Immune/Dev"/>
</dbReference>
<feature type="domain" description="Peptidase S1" evidence="10">
    <location>
        <begin position="47"/>
        <end position="284"/>
    </location>
</feature>
<dbReference type="eggNOG" id="KOG3627">
    <property type="taxonomic scope" value="Eukaryota"/>
</dbReference>
<dbReference type="AlphaFoldDB" id="B4IZZ2"/>
<organism evidence="12">
    <name type="scientific">Drosophila grimshawi</name>
    <name type="common">Hawaiian fruit fly</name>
    <name type="synonym">Idiomyia grimshawi</name>
    <dbReference type="NCBI Taxonomy" id="7222"/>
    <lineage>
        <taxon>Eukaryota</taxon>
        <taxon>Metazoa</taxon>
        <taxon>Ecdysozoa</taxon>
        <taxon>Arthropoda</taxon>
        <taxon>Hexapoda</taxon>
        <taxon>Insecta</taxon>
        <taxon>Pterygota</taxon>
        <taxon>Neoptera</taxon>
        <taxon>Endopterygota</taxon>
        <taxon>Diptera</taxon>
        <taxon>Brachycera</taxon>
        <taxon>Muscomorpha</taxon>
        <taxon>Ephydroidea</taxon>
        <taxon>Drosophilidae</taxon>
        <taxon>Drosophila</taxon>
        <taxon>Hawaiian Drosophila</taxon>
    </lineage>
</organism>
<dbReference type="PROSITE" id="PS50240">
    <property type="entry name" value="TRYPSIN_DOM"/>
    <property type="match status" value="1"/>
</dbReference>
<dbReference type="EMBL" id="CH916366">
    <property type="protein sequence ID" value="EDV96764.1"/>
    <property type="molecule type" value="Genomic_DNA"/>
</dbReference>
<comment type="similarity">
    <text evidence="7">Belongs to the peptidase S1 family. CLIP subfamily.</text>
</comment>
<keyword evidence="4 8" id="KW-0720">Serine protease</keyword>
<dbReference type="MEROPS" id="S01.B16"/>
<dbReference type="Gene3D" id="2.40.10.10">
    <property type="entry name" value="Trypsin-like serine proteases"/>
    <property type="match status" value="2"/>
</dbReference>
<proteinExistence type="inferred from homology"/>
<dbReference type="SMR" id="B4IZZ2"/>
<feature type="signal peptide" evidence="9">
    <location>
        <begin position="1"/>
        <end position="19"/>
    </location>
</feature>
<dbReference type="InParanoid" id="B4IZZ2"/>
<feature type="chain" id="PRO_5002811240" evidence="9">
    <location>
        <begin position="20"/>
        <end position="290"/>
    </location>
</feature>
<dbReference type="Proteomes" id="UP000001070">
    <property type="component" value="Unassembled WGS sequence"/>
</dbReference>
<dbReference type="PROSITE" id="PS00135">
    <property type="entry name" value="TRYPSIN_SER"/>
    <property type="match status" value="1"/>
</dbReference>
<dbReference type="PROSITE" id="PS00134">
    <property type="entry name" value="TRYPSIN_HIS"/>
    <property type="match status" value="1"/>
</dbReference>
<evidence type="ECO:0000313" key="12">
    <source>
        <dbReference type="Proteomes" id="UP000001070"/>
    </source>
</evidence>
<dbReference type="OrthoDB" id="5565075at2759"/>
<dbReference type="FunFam" id="2.40.10.10:FF:000073">
    <property type="entry name" value="Trypsin alpha"/>
    <property type="match status" value="1"/>
</dbReference>
<dbReference type="CDD" id="cd00190">
    <property type="entry name" value="Tryp_SPc"/>
    <property type="match status" value="1"/>
</dbReference>
<dbReference type="InterPro" id="IPR001314">
    <property type="entry name" value="Peptidase_S1A"/>
</dbReference>
<evidence type="ECO:0000256" key="7">
    <source>
        <dbReference type="ARBA" id="ARBA00024195"/>
    </source>
</evidence>
<evidence type="ECO:0000256" key="3">
    <source>
        <dbReference type="ARBA" id="ARBA00022801"/>
    </source>
</evidence>
<dbReference type="FunCoup" id="B4IZZ2">
    <property type="interactions" value="2"/>
</dbReference>
<dbReference type="PRINTS" id="PR00722">
    <property type="entry name" value="CHYMOTRYPSIN"/>
</dbReference>
<evidence type="ECO:0000256" key="8">
    <source>
        <dbReference type="RuleBase" id="RU363034"/>
    </source>
</evidence>
<dbReference type="OMA" id="VIVHEEW"/>
<dbReference type="InterPro" id="IPR043504">
    <property type="entry name" value="Peptidase_S1_PA_chymotrypsin"/>
</dbReference>
<evidence type="ECO:0000256" key="2">
    <source>
        <dbReference type="ARBA" id="ARBA00022729"/>
    </source>
</evidence>
<dbReference type="InterPro" id="IPR018114">
    <property type="entry name" value="TRYPSIN_HIS"/>
</dbReference>
<dbReference type="PhylomeDB" id="B4IZZ2"/>
<evidence type="ECO:0000259" key="10">
    <source>
        <dbReference type="PROSITE" id="PS50240"/>
    </source>
</evidence>